<name>A0A392V124_9FABA</name>
<proteinExistence type="predicted"/>
<evidence type="ECO:0000313" key="3">
    <source>
        <dbReference type="Proteomes" id="UP000265520"/>
    </source>
</evidence>
<dbReference type="Proteomes" id="UP000265520">
    <property type="component" value="Unassembled WGS sequence"/>
</dbReference>
<feature type="region of interest" description="Disordered" evidence="1">
    <location>
        <begin position="1"/>
        <end position="36"/>
    </location>
</feature>
<keyword evidence="3" id="KW-1185">Reference proteome</keyword>
<comment type="caution">
    <text evidence="2">The sequence shown here is derived from an EMBL/GenBank/DDBJ whole genome shotgun (WGS) entry which is preliminary data.</text>
</comment>
<evidence type="ECO:0000256" key="1">
    <source>
        <dbReference type="SAM" id="MobiDB-lite"/>
    </source>
</evidence>
<protein>
    <submittedName>
        <fullName evidence="2">Uncharacterized protein</fullName>
    </submittedName>
</protein>
<dbReference type="EMBL" id="LXQA011011079">
    <property type="protein sequence ID" value="MCI81112.1"/>
    <property type="molecule type" value="Genomic_DNA"/>
</dbReference>
<organism evidence="2 3">
    <name type="scientific">Trifolium medium</name>
    <dbReference type="NCBI Taxonomy" id="97028"/>
    <lineage>
        <taxon>Eukaryota</taxon>
        <taxon>Viridiplantae</taxon>
        <taxon>Streptophyta</taxon>
        <taxon>Embryophyta</taxon>
        <taxon>Tracheophyta</taxon>
        <taxon>Spermatophyta</taxon>
        <taxon>Magnoliopsida</taxon>
        <taxon>eudicotyledons</taxon>
        <taxon>Gunneridae</taxon>
        <taxon>Pentapetalae</taxon>
        <taxon>rosids</taxon>
        <taxon>fabids</taxon>
        <taxon>Fabales</taxon>
        <taxon>Fabaceae</taxon>
        <taxon>Papilionoideae</taxon>
        <taxon>50 kb inversion clade</taxon>
        <taxon>NPAAA clade</taxon>
        <taxon>Hologalegina</taxon>
        <taxon>IRL clade</taxon>
        <taxon>Trifolieae</taxon>
        <taxon>Trifolium</taxon>
    </lineage>
</organism>
<evidence type="ECO:0000313" key="2">
    <source>
        <dbReference type="EMBL" id="MCI81112.1"/>
    </source>
</evidence>
<reference evidence="2 3" key="1">
    <citation type="journal article" date="2018" name="Front. Plant Sci.">
        <title>Red Clover (Trifolium pratense) and Zigzag Clover (T. medium) - A Picture of Genomic Similarities and Differences.</title>
        <authorList>
            <person name="Dluhosova J."/>
            <person name="Istvanek J."/>
            <person name="Nedelnik J."/>
            <person name="Repkova J."/>
        </authorList>
    </citation>
    <scope>NUCLEOTIDE SEQUENCE [LARGE SCALE GENOMIC DNA]</scope>
    <source>
        <strain evidence="3">cv. 10/8</strain>
        <tissue evidence="2">Leaf</tissue>
    </source>
</reference>
<sequence>KNLDSEGKTSPEDLSESVNLFEAEDSTSPEEARISSLTRQLFKSDSLLCK</sequence>
<feature type="non-terminal residue" evidence="2">
    <location>
        <position position="1"/>
    </location>
</feature>
<accession>A0A392V124</accession>
<dbReference type="AlphaFoldDB" id="A0A392V124"/>
<feature type="compositionally biased region" description="Basic and acidic residues" evidence="1">
    <location>
        <begin position="1"/>
        <end position="11"/>
    </location>
</feature>